<sequence length="386" mass="44590">MVPITPIRLHDAKSASRLDFTKYIHGEVVRDYWLPFLNQPSVHWIDNVDTDCWLLEMDRHLLPLTVNDGGGDNSYVCSPYTQYIRYVRDELRVVEQPLLQATLRAGVAPLAFGLRLARMDRVVYFNNWLVSTNLHQPLSQEQTERVTRFLQERFPTHAIAIRSLTPPLHKQWMQDLTGAGYTLIPSRQIYLFYPKDVFHGPRRKRKSLLQDIRLLQTSGYEIVDADNIRIEDALRLADLYKQLYIHKYSHHNPQFTPALIRLALEKKVLHIRALRKNGSIDGVIGYLVRDGWMTAPLLGYDLSRPKEEGLYRLLTALLSLEAERRDFNLHRSGGAGHFKVNRGSQAAIEYTAVMLDHLPLYRQAAWRGLKVVLDKVAVPLVRKVQA</sequence>
<evidence type="ECO:0000313" key="1">
    <source>
        <dbReference type="EMBL" id="PTM59849.1"/>
    </source>
</evidence>
<protein>
    <recommendedName>
        <fullName evidence="3">Acetyltransferase (GNAT) family protein</fullName>
    </recommendedName>
</protein>
<dbReference type="EMBL" id="PZZP01000001">
    <property type="protein sequence ID" value="PTM59849.1"/>
    <property type="molecule type" value="Genomic_DNA"/>
</dbReference>
<evidence type="ECO:0008006" key="3">
    <source>
        <dbReference type="Google" id="ProtNLM"/>
    </source>
</evidence>
<name>A0A2T4ZD87_9BACL</name>
<dbReference type="RefSeq" id="WP_107727165.1">
    <property type="nucleotide sequence ID" value="NZ_PZZP01000001.1"/>
</dbReference>
<dbReference type="AlphaFoldDB" id="A0A2T4ZD87"/>
<organism evidence="1 2">
    <name type="scientific">Desmospora activa DSM 45169</name>
    <dbReference type="NCBI Taxonomy" id="1121389"/>
    <lineage>
        <taxon>Bacteria</taxon>
        <taxon>Bacillati</taxon>
        <taxon>Bacillota</taxon>
        <taxon>Bacilli</taxon>
        <taxon>Bacillales</taxon>
        <taxon>Thermoactinomycetaceae</taxon>
        <taxon>Desmospora</taxon>
    </lineage>
</organism>
<reference evidence="1 2" key="1">
    <citation type="submission" date="2018-04" db="EMBL/GenBank/DDBJ databases">
        <title>Genomic Encyclopedia of Archaeal and Bacterial Type Strains, Phase II (KMG-II): from individual species to whole genera.</title>
        <authorList>
            <person name="Goeker M."/>
        </authorList>
    </citation>
    <scope>NUCLEOTIDE SEQUENCE [LARGE SCALE GENOMIC DNA]</scope>
    <source>
        <strain evidence="1 2">DSM 45169</strain>
    </source>
</reference>
<accession>A0A2T4ZD87</accession>
<proteinExistence type="predicted"/>
<dbReference type="OrthoDB" id="9809725at2"/>
<keyword evidence="2" id="KW-1185">Reference proteome</keyword>
<dbReference type="Proteomes" id="UP000241639">
    <property type="component" value="Unassembled WGS sequence"/>
</dbReference>
<comment type="caution">
    <text evidence="1">The sequence shown here is derived from an EMBL/GenBank/DDBJ whole genome shotgun (WGS) entry which is preliminary data.</text>
</comment>
<gene>
    <name evidence="1" type="ORF">C8J48_2484</name>
</gene>
<evidence type="ECO:0000313" key="2">
    <source>
        <dbReference type="Proteomes" id="UP000241639"/>
    </source>
</evidence>